<feature type="transmembrane region" description="Helical" evidence="1">
    <location>
        <begin position="164"/>
        <end position="186"/>
    </location>
</feature>
<evidence type="ECO:0008006" key="4">
    <source>
        <dbReference type="Google" id="ProtNLM"/>
    </source>
</evidence>
<evidence type="ECO:0000313" key="2">
    <source>
        <dbReference type="EMBL" id="MCX2743558.1"/>
    </source>
</evidence>
<protein>
    <recommendedName>
        <fullName evidence="4">Copper chaperone NosL</fullName>
    </recommendedName>
</protein>
<feature type="transmembrane region" description="Helical" evidence="1">
    <location>
        <begin position="104"/>
        <end position="125"/>
    </location>
</feature>
<keyword evidence="1" id="KW-1133">Transmembrane helix</keyword>
<evidence type="ECO:0000313" key="3">
    <source>
        <dbReference type="Proteomes" id="UP001209885"/>
    </source>
</evidence>
<organism evidence="2 3">
    <name type="scientific">Mangrovivirga halotolerans</name>
    <dbReference type="NCBI Taxonomy" id="2993936"/>
    <lineage>
        <taxon>Bacteria</taxon>
        <taxon>Pseudomonadati</taxon>
        <taxon>Bacteroidota</taxon>
        <taxon>Cytophagia</taxon>
        <taxon>Cytophagales</taxon>
        <taxon>Mangrovivirgaceae</taxon>
        <taxon>Mangrovivirga</taxon>
    </lineage>
</organism>
<keyword evidence="3" id="KW-1185">Reference proteome</keyword>
<dbReference type="EMBL" id="JAPFQN010000004">
    <property type="protein sequence ID" value="MCX2743558.1"/>
    <property type="molecule type" value="Genomic_DNA"/>
</dbReference>
<keyword evidence="1" id="KW-0472">Membrane</keyword>
<proteinExistence type="predicted"/>
<reference evidence="2 3" key="1">
    <citation type="submission" date="2022-11" db="EMBL/GenBank/DDBJ databases">
        <title>The characterization of three novel Bacteroidetes species and genomic analysis of their roles in tidal elemental geochemical cycles.</title>
        <authorList>
            <person name="Ma K."/>
        </authorList>
    </citation>
    <scope>NUCLEOTIDE SEQUENCE [LARGE SCALE GENOMIC DNA]</scope>
    <source>
        <strain evidence="2 3">M17</strain>
    </source>
</reference>
<name>A0ABT3RP33_9BACT</name>
<sequence length="193" mass="22082">MNVRAKIIMSISALALLLLFVTPLWRITLEAPQYPDGVSMYIWINKITGDTPHTLQNINILNHYVGMKYIEPDSIPELKYFPFVIGTMSLLGLLVAWKGKRSWVLTWLILLVVLCGLGLYDFYLWEYDYGHNLDPKAPIKVPGMSYQPPLFGTKMLLNFKADSYPYWGGLWLSLSIILAALSWYLAGVYKKSK</sequence>
<comment type="caution">
    <text evidence="2">The sequence shown here is derived from an EMBL/GenBank/DDBJ whole genome shotgun (WGS) entry which is preliminary data.</text>
</comment>
<evidence type="ECO:0000256" key="1">
    <source>
        <dbReference type="SAM" id="Phobius"/>
    </source>
</evidence>
<dbReference type="Proteomes" id="UP001209885">
    <property type="component" value="Unassembled WGS sequence"/>
</dbReference>
<gene>
    <name evidence="2" type="ORF">OO013_06760</name>
</gene>
<accession>A0ABT3RP33</accession>
<feature type="transmembrane region" description="Helical" evidence="1">
    <location>
        <begin position="80"/>
        <end position="97"/>
    </location>
</feature>
<dbReference type="RefSeq" id="WP_266055942.1">
    <property type="nucleotide sequence ID" value="NZ_JAPFQN010000004.1"/>
</dbReference>
<keyword evidence="1" id="KW-0812">Transmembrane</keyword>